<gene>
    <name evidence="4" type="ORF">SAMN05421736_106121</name>
</gene>
<dbReference type="Proteomes" id="UP000198935">
    <property type="component" value="Unassembled WGS sequence"/>
</dbReference>
<dbReference type="InterPro" id="IPR015020">
    <property type="entry name" value="Rv2525c-like_Glyco_Hydro-like"/>
</dbReference>
<dbReference type="EMBL" id="FNPI01000006">
    <property type="protein sequence ID" value="SDZ11225.1"/>
    <property type="molecule type" value="Genomic_DNA"/>
</dbReference>
<protein>
    <submittedName>
        <fullName evidence="4">Peptidoglycan-binding (PGRP) domain of peptidoglycan hydrolases-containing protein</fullName>
    </submittedName>
</protein>
<sequence>MDPMVLAVQQWVNQTYRHVNGYQVIEENGKTGWSTVYALTRALQHELGITALADNFGPTTSAKYKEFGEMELGKVPSTAQGENIVTILQGACYCKGYNPGAMNGVFSEQTKQAVINLQTDTGLPVRDGKVYDYIFKAFLTMDAYKLTFGGDPVIRTIQQDLNNKYYTTSGVQPCDGHYQRGTNRALVYGLQTEIGIPAASQTGSVGPATRAGLPTLSVGSSGQFVKLFQYALKFNERNVTSFNGVYNEALKNIVIDFQRFTMLDADGIAGRQTWLSALISTGDPDRRGTACDGITQVTPARAHALKSAGYQLIGRYLTNYSAGTLNKKIQPGELQTIFNAGLKVFPIYQTTGNFASYFNASQGKSDALAAYAAARKYGFNKGTTIYFAVDFDALGDEIINLIVPYFRAVKGTFATYGDYYNVGVYGPRNVCIQVSNSGYAKYSFVSGMSTGYSANLGYPLPNNWAFDQISTIWVGSGDGRINIDNNINSGRDNGSSSVNPHNGVLETPLDSSYTNNVKSEFTTLLNDIMSSGQKAKALRGREAAVQIVLDNDSLITELSHKYNIKKAFIQTALGWEAALEGWLDDIPKDTVVIATYHYFEALEAWENAPIKGEPPTPPILMAEDSSTGPAQIFASTAIKANNWAVNNGIISGRTYDLNKWKDVWEVWRNLHHDLSYNITMCALVLMWGAQSNSNEYETLNYPANMMNYTENQIKRTIGRYNGPQREGNEAAIEYGNRNYQIYQLFEHYNSLSRQ</sequence>
<feature type="domain" description="Peptidoglycan binding-like" evidence="2">
    <location>
        <begin position="221"/>
        <end position="274"/>
    </location>
</feature>
<feature type="region of interest" description="Disordered" evidence="1">
    <location>
        <begin position="486"/>
        <end position="509"/>
    </location>
</feature>
<dbReference type="STRING" id="1503961.SAMN05421736_106121"/>
<feature type="domain" description="Rv2525c-like glycoside hydrolase-like" evidence="3">
    <location>
        <begin position="304"/>
        <end position="487"/>
    </location>
</feature>
<dbReference type="Pfam" id="PF01471">
    <property type="entry name" value="PG_binding_1"/>
    <property type="match status" value="2"/>
</dbReference>
<dbReference type="InterPro" id="IPR002477">
    <property type="entry name" value="Peptidoglycan-bd-like"/>
</dbReference>
<proteinExistence type="predicted"/>
<dbReference type="Gene3D" id="1.10.101.10">
    <property type="entry name" value="PGBD-like superfamily/PGBD"/>
    <property type="match status" value="3"/>
</dbReference>
<dbReference type="AlphaFoldDB" id="A0A1H3QDY3"/>
<dbReference type="SUPFAM" id="SSF47090">
    <property type="entry name" value="PGBD-like"/>
    <property type="match status" value="2"/>
</dbReference>
<dbReference type="SUPFAM" id="SSF51445">
    <property type="entry name" value="(Trans)glycosidases"/>
    <property type="match status" value="1"/>
</dbReference>
<dbReference type="InterPro" id="IPR017853">
    <property type="entry name" value="GH"/>
</dbReference>
<reference evidence="5" key="1">
    <citation type="submission" date="2016-10" db="EMBL/GenBank/DDBJ databases">
        <authorList>
            <person name="Varghese N."/>
            <person name="Submissions S."/>
        </authorList>
    </citation>
    <scope>NUCLEOTIDE SEQUENCE [LARGE SCALE GENOMIC DNA]</scope>
    <source>
        <strain evidence="5">SP</strain>
    </source>
</reference>
<name>A0A1H3QDY3_9BACI</name>
<evidence type="ECO:0000313" key="5">
    <source>
        <dbReference type="Proteomes" id="UP000198935"/>
    </source>
</evidence>
<keyword evidence="5" id="KW-1185">Reference proteome</keyword>
<keyword evidence="4" id="KW-0378">Hydrolase</keyword>
<accession>A0A1H3QDY3</accession>
<evidence type="ECO:0000259" key="2">
    <source>
        <dbReference type="Pfam" id="PF01471"/>
    </source>
</evidence>
<evidence type="ECO:0000256" key="1">
    <source>
        <dbReference type="SAM" id="MobiDB-lite"/>
    </source>
</evidence>
<dbReference type="Gene3D" id="3.20.20.80">
    <property type="entry name" value="Glycosidases"/>
    <property type="match status" value="1"/>
</dbReference>
<organism evidence="4 5">
    <name type="scientific">Evansella caseinilytica</name>
    <dbReference type="NCBI Taxonomy" id="1503961"/>
    <lineage>
        <taxon>Bacteria</taxon>
        <taxon>Bacillati</taxon>
        <taxon>Bacillota</taxon>
        <taxon>Bacilli</taxon>
        <taxon>Bacillales</taxon>
        <taxon>Bacillaceae</taxon>
        <taxon>Evansella</taxon>
    </lineage>
</organism>
<feature type="compositionally biased region" description="Low complexity" evidence="1">
    <location>
        <begin position="486"/>
        <end position="497"/>
    </location>
</feature>
<dbReference type="Pfam" id="PF08924">
    <property type="entry name" value="Rv2525c_GlyHyd-like"/>
    <property type="match status" value="1"/>
</dbReference>
<dbReference type="InterPro" id="IPR036366">
    <property type="entry name" value="PGBDSf"/>
</dbReference>
<evidence type="ECO:0000259" key="3">
    <source>
        <dbReference type="Pfam" id="PF08924"/>
    </source>
</evidence>
<dbReference type="CDD" id="cd06418">
    <property type="entry name" value="GH25_BacA-like"/>
    <property type="match status" value="1"/>
</dbReference>
<dbReference type="InterPro" id="IPR036365">
    <property type="entry name" value="PGBD-like_sf"/>
</dbReference>
<feature type="domain" description="Peptidoglycan binding-like" evidence="2">
    <location>
        <begin position="85"/>
        <end position="130"/>
    </location>
</feature>
<evidence type="ECO:0000313" key="4">
    <source>
        <dbReference type="EMBL" id="SDZ11225.1"/>
    </source>
</evidence>
<dbReference type="GO" id="GO:0016787">
    <property type="term" value="F:hydrolase activity"/>
    <property type="evidence" value="ECO:0007669"/>
    <property type="project" value="UniProtKB-KW"/>
</dbReference>